<dbReference type="EMBL" id="JAMTCO010000009">
    <property type="protein sequence ID" value="MCP2271503.1"/>
    <property type="molecule type" value="Genomic_DNA"/>
</dbReference>
<dbReference type="Proteomes" id="UP001205185">
    <property type="component" value="Unassembled WGS sequence"/>
</dbReference>
<sequence length="134" mass="14623">MGFDNWHIERYLRVRGYDQPLPFGAPPVVLGEVVTAPEPVWRALVATATAHGAPPVFADWDFDHPLSAAHAAELGPALGRVRDAVVESGRFAQPEDLDETKPVPAKDVLLLLGAVYDLLAFAVRREAAIETWTD</sequence>
<evidence type="ECO:0000313" key="2">
    <source>
        <dbReference type="Proteomes" id="UP001205185"/>
    </source>
</evidence>
<evidence type="ECO:0000313" key="1">
    <source>
        <dbReference type="EMBL" id="MCP2271503.1"/>
    </source>
</evidence>
<comment type="caution">
    <text evidence="1">The sequence shown here is derived from an EMBL/GenBank/DDBJ whole genome shotgun (WGS) entry which is preliminary data.</text>
</comment>
<protein>
    <submittedName>
        <fullName evidence="1">Uncharacterized protein</fullName>
    </submittedName>
</protein>
<gene>
    <name evidence="1" type="ORF">LV75_004017</name>
</gene>
<accession>A0ABT1IG03</accession>
<dbReference type="RefSeq" id="WP_253888446.1">
    <property type="nucleotide sequence ID" value="NZ_BAAAVB010000005.1"/>
</dbReference>
<reference evidence="1 2" key="1">
    <citation type="submission" date="2022-06" db="EMBL/GenBank/DDBJ databases">
        <title>Genomic Encyclopedia of Archaeal and Bacterial Type Strains, Phase II (KMG-II): from individual species to whole genera.</title>
        <authorList>
            <person name="Goeker M."/>
        </authorList>
    </citation>
    <scope>NUCLEOTIDE SEQUENCE [LARGE SCALE GENOMIC DNA]</scope>
    <source>
        <strain evidence="1 2">DSM 44255</strain>
    </source>
</reference>
<proteinExistence type="predicted"/>
<name>A0ABT1IG03_9PSEU</name>
<organism evidence="1 2">
    <name type="scientific">Actinokineospora diospyrosa</name>
    <dbReference type="NCBI Taxonomy" id="103728"/>
    <lineage>
        <taxon>Bacteria</taxon>
        <taxon>Bacillati</taxon>
        <taxon>Actinomycetota</taxon>
        <taxon>Actinomycetes</taxon>
        <taxon>Pseudonocardiales</taxon>
        <taxon>Pseudonocardiaceae</taxon>
        <taxon>Actinokineospora</taxon>
    </lineage>
</organism>
<keyword evidence="2" id="KW-1185">Reference proteome</keyword>